<feature type="transmembrane region" description="Helical" evidence="1">
    <location>
        <begin position="87"/>
        <end position="106"/>
    </location>
</feature>
<dbReference type="AlphaFoldDB" id="A0A917E5K4"/>
<protein>
    <recommendedName>
        <fullName evidence="2">EamA domain-containing protein</fullName>
    </recommendedName>
</protein>
<organism evidence="3 4">
    <name type="scientific">Psychroflexus salis</name>
    <dbReference type="NCBI Taxonomy" id="1526574"/>
    <lineage>
        <taxon>Bacteria</taxon>
        <taxon>Pseudomonadati</taxon>
        <taxon>Bacteroidota</taxon>
        <taxon>Flavobacteriia</taxon>
        <taxon>Flavobacteriales</taxon>
        <taxon>Flavobacteriaceae</taxon>
        <taxon>Psychroflexus</taxon>
    </lineage>
</organism>
<feature type="transmembrane region" description="Helical" evidence="1">
    <location>
        <begin position="178"/>
        <end position="195"/>
    </location>
</feature>
<accession>A0A917E5K4</accession>
<name>A0A917E5K4_9FLAO</name>
<dbReference type="EMBL" id="BMGL01000003">
    <property type="protein sequence ID" value="GGE06855.1"/>
    <property type="molecule type" value="Genomic_DNA"/>
</dbReference>
<dbReference type="RefSeq" id="WP_188405236.1">
    <property type="nucleotide sequence ID" value="NZ_BMGL01000003.1"/>
</dbReference>
<dbReference type="Proteomes" id="UP000599688">
    <property type="component" value="Unassembled WGS sequence"/>
</dbReference>
<feature type="domain" description="EamA" evidence="2">
    <location>
        <begin position="147"/>
        <end position="279"/>
    </location>
</feature>
<feature type="transmembrane region" description="Helical" evidence="1">
    <location>
        <begin position="238"/>
        <end position="255"/>
    </location>
</feature>
<keyword evidence="1" id="KW-0812">Transmembrane</keyword>
<evidence type="ECO:0000259" key="2">
    <source>
        <dbReference type="Pfam" id="PF00892"/>
    </source>
</evidence>
<feature type="transmembrane region" description="Helical" evidence="1">
    <location>
        <begin position="6"/>
        <end position="23"/>
    </location>
</feature>
<feature type="transmembrane region" description="Helical" evidence="1">
    <location>
        <begin position="35"/>
        <end position="55"/>
    </location>
</feature>
<comment type="caution">
    <text evidence="3">The sequence shown here is derived from an EMBL/GenBank/DDBJ whole genome shotgun (WGS) entry which is preliminary data.</text>
</comment>
<dbReference type="Pfam" id="PF00892">
    <property type="entry name" value="EamA"/>
    <property type="match status" value="1"/>
</dbReference>
<feature type="transmembrane region" description="Helical" evidence="1">
    <location>
        <begin position="118"/>
        <end position="136"/>
    </location>
</feature>
<feature type="transmembrane region" description="Helical" evidence="1">
    <location>
        <begin position="207"/>
        <end position="226"/>
    </location>
</feature>
<keyword evidence="1" id="KW-1133">Transmembrane helix</keyword>
<dbReference type="InterPro" id="IPR000620">
    <property type="entry name" value="EamA_dom"/>
</dbReference>
<gene>
    <name evidence="3" type="ORF">GCM10010831_05430</name>
</gene>
<sequence length="281" mass="31552">MLYLLGSVLLFSVNNVLWSYFSEQLPTLVIIKKRAVYTSLFTGLLLIGFVYFQVFEVKLEEQIQLLGISLIGCLGLVSLVKGFKNGSLLQFAFYSLLLTFGLGIYLEGTSILSQGLNWLSLSLVAVGYVYFIWVQFKTKQRTRNYLAHLYFAFAHLCFGVLLLLQWEFLESVSQLNMAFTQELVVLSATSLLVLVHQPETKISQKIAWWQLALFSLPITLAVLLGLEGLKSTNPFHSALIGLLTPIFTLLLGTLTKQEHLNLSALPGLLILVLGMLLFYLM</sequence>
<dbReference type="GO" id="GO:0016020">
    <property type="term" value="C:membrane"/>
    <property type="evidence" value="ECO:0007669"/>
    <property type="project" value="InterPro"/>
</dbReference>
<evidence type="ECO:0000313" key="3">
    <source>
        <dbReference type="EMBL" id="GGE06855.1"/>
    </source>
</evidence>
<keyword evidence="1" id="KW-0472">Membrane</keyword>
<feature type="transmembrane region" description="Helical" evidence="1">
    <location>
        <begin position="61"/>
        <end position="80"/>
    </location>
</feature>
<feature type="transmembrane region" description="Helical" evidence="1">
    <location>
        <begin position="148"/>
        <end position="166"/>
    </location>
</feature>
<keyword evidence="4" id="KW-1185">Reference proteome</keyword>
<proteinExistence type="predicted"/>
<dbReference type="InterPro" id="IPR037185">
    <property type="entry name" value="EmrE-like"/>
</dbReference>
<feature type="transmembrane region" description="Helical" evidence="1">
    <location>
        <begin position="262"/>
        <end position="280"/>
    </location>
</feature>
<reference evidence="3 4" key="1">
    <citation type="journal article" date="2014" name="Int. J. Syst. Evol. Microbiol.">
        <title>Complete genome sequence of Corynebacterium casei LMG S-19264T (=DSM 44701T), isolated from a smear-ripened cheese.</title>
        <authorList>
            <consortium name="US DOE Joint Genome Institute (JGI-PGF)"/>
            <person name="Walter F."/>
            <person name="Albersmeier A."/>
            <person name="Kalinowski J."/>
            <person name="Ruckert C."/>
        </authorList>
    </citation>
    <scope>NUCLEOTIDE SEQUENCE [LARGE SCALE GENOMIC DNA]</scope>
    <source>
        <strain evidence="3 4">CGMCC 1.12925</strain>
    </source>
</reference>
<evidence type="ECO:0000256" key="1">
    <source>
        <dbReference type="SAM" id="Phobius"/>
    </source>
</evidence>
<dbReference type="SUPFAM" id="SSF103481">
    <property type="entry name" value="Multidrug resistance efflux transporter EmrE"/>
    <property type="match status" value="1"/>
</dbReference>
<evidence type="ECO:0000313" key="4">
    <source>
        <dbReference type="Proteomes" id="UP000599688"/>
    </source>
</evidence>